<proteinExistence type="predicted"/>
<dbReference type="PROSITE" id="PS50863">
    <property type="entry name" value="B3"/>
    <property type="match status" value="2"/>
</dbReference>
<dbReference type="PANTHER" id="PTHR31920:SF50">
    <property type="entry name" value="TF-B3 DOMAIN-CONTAINING PROTEIN"/>
    <property type="match status" value="1"/>
</dbReference>
<keyword evidence="4" id="KW-0804">Transcription</keyword>
<evidence type="ECO:0000313" key="8">
    <source>
        <dbReference type="EMBL" id="CAH2072477.1"/>
    </source>
</evidence>
<feature type="domain" description="TF-B3" evidence="7">
    <location>
        <begin position="219"/>
        <end position="312"/>
    </location>
</feature>
<dbReference type="PANTHER" id="PTHR31920">
    <property type="entry name" value="B3 DOMAIN-CONTAINING"/>
    <property type="match status" value="1"/>
</dbReference>
<evidence type="ECO:0000256" key="6">
    <source>
        <dbReference type="SAM" id="MobiDB-lite"/>
    </source>
</evidence>
<dbReference type="InterPro" id="IPR003340">
    <property type="entry name" value="B3_DNA-bd"/>
</dbReference>
<accession>A0AAU9SWS3</accession>
<evidence type="ECO:0000256" key="3">
    <source>
        <dbReference type="ARBA" id="ARBA00023125"/>
    </source>
</evidence>
<sequence>MERNSGFGQIMEEGDNPGFFKILRREDLSSEIMVTLLIFSYLEFLRMIPHDFIRSVSQSSSSFKMDLKVPWGNSWPVKISKNPSFHYMEDRGWNQFVSDNALGENEYLTFTHEGNMYFSVSIYEPDGTEMLRPRKSVTIASSSGLNKTEQRKGLYKDVKEEEIVSSSESSYHGLKSRLKQKRGSNLGKKKAEETVKSKKKKKKVDTACNDFEAGTSSLVPEFNITIKKSHLLFLAIPKWFVDKHMPKETKMFKIHSKGMDSGEVLYLVTDVQTRFSAGWSRLAKGLGLEVGDVCKFKLIKPTEMLLEFSRDDEEEYDDDDDDDEEEEYDDDI</sequence>
<dbReference type="EMBL" id="OU466862">
    <property type="protein sequence ID" value="CAH2072477.1"/>
    <property type="molecule type" value="Genomic_DNA"/>
</dbReference>
<dbReference type="InterPro" id="IPR015300">
    <property type="entry name" value="DNA-bd_pseudobarrel_sf"/>
</dbReference>
<dbReference type="AlphaFoldDB" id="A0AAU9SWS3"/>
<dbReference type="CDD" id="cd10017">
    <property type="entry name" value="B3_DNA"/>
    <property type="match status" value="2"/>
</dbReference>
<feature type="compositionally biased region" description="Acidic residues" evidence="6">
    <location>
        <begin position="310"/>
        <end position="332"/>
    </location>
</feature>
<keyword evidence="3" id="KW-0238">DNA-binding</keyword>
<keyword evidence="2" id="KW-0805">Transcription regulation</keyword>
<dbReference type="Gene3D" id="2.40.330.10">
    <property type="entry name" value="DNA-binding pseudobarrel domain"/>
    <property type="match status" value="2"/>
</dbReference>
<evidence type="ECO:0000259" key="7">
    <source>
        <dbReference type="PROSITE" id="PS50863"/>
    </source>
</evidence>
<dbReference type="SMART" id="SM01019">
    <property type="entry name" value="B3"/>
    <property type="match status" value="2"/>
</dbReference>
<evidence type="ECO:0000256" key="5">
    <source>
        <dbReference type="ARBA" id="ARBA00023242"/>
    </source>
</evidence>
<keyword evidence="5" id="KW-0539">Nucleus</keyword>
<name>A0AAU9SWS3_THLAR</name>
<evidence type="ECO:0000256" key="1">
    <source>
        <dbReference type="ARBA" id="ARBA00004123"/>
    </source>
</evidence>
<feature type="region of interest" description="Disordered" evidence="6">
    <location>
        <begin position="309"/>
        <end position="332"/>
    </location>
</feature>
<evidence type="ECO:0000256" key="2">
    <source>
        <dbReference type="ARBA" id="ARBA00023015"/>
    </source>
</evidence>
<feature type="domain" description="TF-B3" evidence="7">
    <location>
        <begin position="31"/>
        <end position="126"/>
    </location>
</feature>
<feature type="region of interest" description="Disordered" evidence="6">
    <location>
        <begin position="171"/>
        <end position="199"/>
    </location>
</feature>
<gene>
    <name evidence="8" type="ORF">TAV2_LOCUS18489</name>
</gene>
<reference evidence="8 9" key="1">
    <citation type="submission" date="2022-03" db="EMBL/GenBank/DDBJ databases">
        <authorList>
            <person name="Nunn A."/>
            <person name="Chopra R."/>
            <person name="Nunn A."/>
            <person name="Contreras Garrido A."/>
        </authorList>
    </citation>
    <scope>NUCLEOTIDE SEQUENCE [LARGE SCALE GENOMIC DNA]</scope>
</reference>
<dbReference type="SUPFAM" id="SSF101936">
    <property type="entry name" value="DNA-binding pseudobarrel domain"/>
    <property type="match status" value="2"/>
</dbReference>
<dbReference type="Proteomes" id="UP000836841">
    <property type="component" value="Chromosome 6"/>
</dbReference>
<comment type="subcellular location">
    <subcellularLocation>
        <location evidence="1">Nucleus</location>
    </subcellularLocation>
</comment>
<keyword evidence="9" id="KW-1185">Reference proteome</keyword>
<evidence type="ECO:0000313" key="9">
    <source>
        <dbReference type="Proteomes" id="UP000836841"/>
    </source>
</evidence>
<evidence type="ECO:0000256" key="4">
    <source>
        <dbReference type="ARBA" id="ARBA00023163"/>
    </source>
</evidence>
<protein>
    <recommendedName>
        <fullName evidence="7">TF-B3 domain-containing protein</fullName>
    </recommendedName>
</protein>
<dbReference type="Pfam" id="PF02362">
    <property type="entry name" value="B3"/>
    <property type="match status" value="2"/>
</dbReference>
<organism evidence="8 9">
    <name type="scientific">Thlaspi arvense</name>
    <name type="common">Field penny-cress</name>
    <dbReference type="NCBI Taxonomy" id="13288"/>
    <lineage>
        <taxon>Eukaryota</taxon>
        <taxon>Viridiplantae</taxon>
        <taxon>Streptophyta</taxon>
        <taxon>Embryophyta</taxon>
        <taxon>Tracheophyta</taxon>
        <taxon>Spermatophyta</taxon>
        <taxon>Magnoliopsida</taxon>
        <taxon>eudicotyledons</taxon>
        <taxon>Gunneridae</taxon>
        <taxon>Pentapetalae</taxon>
        <taxon>rosids</taxon>
        <taxon>malvids</taxon>
        <taxon>Brassicales</taxon>
        <taxon>Brassicaceae</taxon>
        <taxon>Thlaspideae</taxon>
        <taxon>Thlaspi</taxon>
    </lineage>
</organism>
<dbReference type="GO" id="GO:0005634">
    <property type="term" value="C:nucleus"/>
    <property type="evidence" value="ECO:0007669"/>
    <property type="project" value="UniProtKB-SubCell"/>
</dbReference>
<dbReference type="InterPro" id="IPR050655">
    <property type="entry name" value="Plant_B3_domain"/>
</dbReference>
<dbReference type="GO" id="GO:0003677">
    <property type="term" value="F:DNA binding"/>
    <property type="evidence" value="ECO:0007669"/>
    <property type="project" value="UniProtKB-KW"/>
</dbReference>